<feature type="transmembrane region" description="Helical" evidence="1">
    <location>
        <begin position="27"/>
        <end position="45"/>
    </location>
</feature>
<keyword evidence="1" id="KW-0472">Membrane</keyword>
<dbReference type="AlphaFoldDB" id="A0A4Y3WJ99"/>
<dbReference type="RefSeq" id="WP_170183612.1">
    <property type="nucleotide sequence ID" value="NZ_BAAARZ010000027.1"/>
</dbReference>
<evidence type="ECO:0000256" key="1">
    <source>
        <dbReference type="SAM" id="Phobius"/>
    </source>
</evidence>
<gene>
    <name evidence="2" type="ORF">PHY01_06140</name>
</gene>
<proteinExistence type="predicted"/>
<reference evidence="2 3" key="1">
    <citation type="submission" date="2019-06" db="EMBL/GenBank/DDBJ databases">
        <title>Whole genome shotgun sequence of Pseudonocardia hydrocarbonoxydans NBRC 14498.</title>
        <authorList>
            <person name="Hosoyama A."/>
            <person name="Uohara A."/>
            <person name="Ohji S."/>
            <person name="Ichikawa N."/>
        </authorList>
    </citation>
    <scope>NUCLEOTIDE SEQUENCE [LARGE SCALE GENOMIC DNA]</scope>
    <source>
        <strain evidence="2 3">NBRC 14498</strain>
    </source>
</reference>
<keyword evidence="1" id="KW-0812">Transmembrane</keyword>
<evidence type="ECO:0000313" key="3">
    <source>
        <dbReference type="Proteomes" id="UP000320338"/>
    </source>
</evidence>
<comment type="caution">
    <text evidence="2">The sequence shown here is derived from an EMBL/GenBank/DDBJ whole genome shotgun (WGS) entry which is preliminary data.</text>
</comment>
<keyword evidence="3" id="KW-1185">Reference proteome</keyword>
<name>A0A4Y3WJ99_9PSEU</name>
<keyword evidence="1" id="KW-1133">Transmembrane helix</keyword>
<protein>
    <submittedName>
        <fullName evidence="2">Uncharacterized protein</fullName>
    </submittedName>
</protein>
<accession>A0A4Y3WJ99</accession>
<dbReference type="EMBL" id="BJNG01000005">
    <property type="protein sequence ID" value="GEC18331.1"/>
    <property type="molecule type" value="Genomic_DNA"/>
</dbReference>
<evidence type="ECO:0000313" key="2">
    <source>
        <dbReference type="EMBL" id="GEC18331.1"/>
    </source>
</evidence>
<sequence>MTVITTTATRAAVPGPPLTAAPAADRVVAVLFGLTVALFLLGLVLL</sequence>
<dbReference type="Proteomes" id="UP000320338">
    <property type="component" value="Unassembled WGS sequence"/>
</dbReference>
<organism evidence="2 3">
    <name type="scientific">Pseudonocardia hydrocarbonoxydans</name>
    <dbReference type="NCBI Taxonomy" id="76726"/>
    <lineage>
        <taxon>Bacteria</taxon>
        <taxon>Bacillati</taxon>
        <taxon>Actinomycetota</taxon>
        <taxon>Actinomycetes</taxon>
        <taxon>Pseudonocardiales</taxon>
        <taxon>Pseudonocardiaceae</taxon>
        <taxon>Pseudonocardia</taxon>
    </lineage>
</organism>